<protein>
    <submittedName>
        <fullName evidence="1">Uncharacterized protein</fullName>
    </submittedName>
</protein>
<feature type="non-terminal residue" evidence="1">
    <location>
        <position position="49"/>
    </location>
</feature>
<reference evidence="1" key="1">
    <citation type="submission" date="2020-07" db="EMBL/GenBank/DDBJ databases">
        <title>Multicomponent nature underlies the extraordinary mechanical properties of spider dragline silk.</title>
        <authorList>
            <person name="Kono N."/>
            <person name="Nakamura H."/>
            <person name="Mori M."/>
            <person name="Yoshida Y."/>
            <person name="Ohtoshi R."/>
            <person name="Malay A.D."/>
            <person name="Moran D.A.P."/>
            <person name="Tomita M."/>
            <person name="Numata K."/>
            <person name="Arakawa K."/>
        </authorList>
    </citation>
    <scope>NUCLEOTIDE SEQUENCE</scope>
</reference>
<evidence type="ECO:0000313" key="2">
    <source>
        <dbReference type="Proteomes" id="UP000887116"/>
    </source>
</evidence>
<dbReference type="EMBL" id="BMAO01031633">
    <property type="protein sequence ID" value="GFQ76641.1"/>
    <property type="molecule type" value="Genomic_DNA"/>
</dbReference>
<proteinExistence type="predicted"/>
<comment type="caution">
    <text evidence="1">The sequence shown here is derived from an EMBL/GenBank/DDBJ whole genome shotgun (WGS) entry which is preliminary data.</text>
</comment>
<name>A0A8X6KKS4_TRICU</name>
<dbReference type="Proteomes" id="UP000887116">
    <property type="component" value="Unassembled WGS sequence"/>
</dbReference>
<gene>
    <name evidence="1" type="ORF">TNCT_158621</name>
</gene>
<evidence type="ECO:0000313" key="1">
    <source>
        <dbReference type="EMBL" id="GFQ76641.1"/>
    </source>
</evidence>
<keyword evidence="2" id="KW-1185">Reference proteome</keyword>
<sequence length="49" mass="5937">VSLYVEIQKFKEKKNYFSSQGFGLELSTYCHRKDEKMNIYIAIWDLERS</sequence>
<organism evidence="1 2">
    <name type="scientific">Trichonephila clavata</name>
    <name type="common">Joro spider</name>
    <name type="synonym">Nephila clavata</name>
    <dbReference type="NCBI Taxonomy" id="2740835"/>
    <lineage>
        <taxon>Eukaryota</taxon>
        <taxon>Metazoa</taxon>
        <taxon>Ecdysozoa</taxon>
        <taxon>Arthropoda</taxon>
        <taxon>Chelicerata</taxon>
        <taxon>Arachnida</taxon>
        <taxon>Araneae</taxon>
        <taxon>Araneomorphae</taxon>
        <taxon>Entelegynae</taxon>
        <taxon>Araneoidea</taxon>
        <taxon>Nephilidae</taxon>
        <taxon>Trichonephila</taxon>
    </lineage>
</organism>
<accession>A0A8X6KKS4</accession>
<dbReference type="AlphaFoldDB" id="A0A8X6KKS4"/>